<comment type="caution">
    <text evidence="6">The sequence shown here is derived from an EMBL/GenBank/DDBJ whole genome shotgun (WGS) entry which is preliminary data.</text>
</comment>
<evidence type="ECO:0000256" key="1">
    <source>
        <dbReference type="ARBA" id="ARBA00022617"/>
    </source>
</evidence>
<dbReference type="SUPFAM" id="SSF48264">
    <property type="entry name" value="Cytochrome P450"/>
    <property type="match status" value="1"/>
</dbReference>
<evidence type="ECO:0000256" key="3">
    <source>
        <dbReference type="ARBA" id="ARBA00023002"/>
    </source>
</evidence>
<dbReference type="GO" id="GO:0020037">
    <property type="term" value="F:heme binding"/>
    <property type="evidence" value="ECO:0007669"/>
    <property type="project" value="InterPro"/>
</dbReference>
<dbReference type="InterPro" id="IPR050651">
    <property type="entry name" value="Plant_Cytochrome_P450_Monoox"/>
</dbReference>
<proteinExistence type="predicted"/>
<organism evidence="6 7">
    <name type="scientific">Panicum miliaceum</name>
    <name type="common">Proso millet</name>
    <name type="synonym">Broomcorn millet</name>
    <dbReference type="NCBI Taxonomy" id="4540"/>
    <lineage>
        <taxon>Eukaryota</taxon>
        <taxon>Viridiplantae</taxon>
        <taxon>Streptophyta</taxon>
        <taxon>Embryophyta</taxon>
        <taxon>Tracheophyta</taxon>
        <taxon>Spermatophyta</taxon>
        <taxon>Magnoliopsida</taxon>
        <taxon>Liliopsida</taxon>
        <taxon>Poales</taxon>
        <taxon>Poaceae</taxon>
        <taxon>PACMAD clade</taxon>
        <taxon>Panicoideae</taxon>
        <taxon>Panicodae</taxon>
        <taxon>Paniceae</taxon>
        <taxon>Panicinae</taxon>
        <taxon>Panicum</taxon>
        <taxon>Panicum sect. Panicum</taxon>
    </lineage>
</organism>
<keyword evidence="2" id="KW-0479">Metal-binding</keyword>
<name>A0A3L6TF76_PANMI</name>
<dbReference type="PRINTS" id="PR00385">
    <property type="entry name" value="P450"/>
</dbReference>
<keyword evidence="1" id="KW-0349">Heme</keyword>
<feature type="compositionally biased region" description="Low complexity" evidence="5">
    <location>
        <begin position="63"/>
        <end position="78"/>
    </location>
</feature>
<feature type="region of interest" description="Disordered" evidence="5">
    <location>
        <begin position="1"/>
        <end position="43"/>
    </location>
</feature>
<dbReference type="PANTHER" id="PTHR47947">
    <property type="entry name" value="CYTOCHROME P450 82C3-RELATED"/>
    <property type="match status" value="1"/>
</dbReference>
<keyword evidence="7" id="KW-1185">Reference proteome</keyword>
<keyword evidence="3" id="KW-0560">Oxidoreductase</keyword>
<evidence type="ECO:0000256" key="5">
    <source>
        <dbReference type="SAM" id="MobiDB-lite"/>
    </source>
</evidence>
<keyword evidence="4" id="KW-0408">Iron</keyword>
<feature type="compositionally biased region" description="Low complexity" evidence="5">
    <location>
        <begin position="85"/>
        <end position="118"/>
    </location>
</feature>
<dbReference type="InterPro" id="IPR002401">
    <property type="entry name" value="Cyt_P450_E_grp-I"/>
</dbReference>
<feature type="compositionally biased region" description="Basic and acidic residues" evidence="5">
    <location>
        <begin position="364"/>
        <end position="375"/>
    </location>
</feature>
<dbReference type="EMBL" id="PQIB02000001">
    <property type="protein sequence ID" value="RLN38967.1"/>
    <property type="molecule type" value="Genomic_DNA"/>
</dbReference>
<dbReference type="Gene3D" id="1.10.630.10">
    <property type="entry name" value="Cytochrome P450"/>
    <property type="match status" value="1"/>
</dbReference>
<dbReference type="AlphaFoldDB" id="A0A3L6TF76"/>
<dbReference type="STRING" id="4540.A0A3L6TF76"/>
<protein>
    <submittedName>
        <fullName evidence="6">Isoflavone 3</fullName>
    </submittedName>
</protein>
<sequence>MARTRACGCHRALRPSRSSATSTSSGRRSTRRWPGSPRATARCSPCAWAPAAPWWCPRPTPPRSASRSTTSPSSTARCSPRRGSRPSAAPRSPWPATGPTGATSAASPPCSSSPSTASPACPPPSPLRCVPWCARVQLKRRLFEVTLSVLMETIARTKTSRTEADADTDMSPEAQVFKQIVDDIVPQLGTANLWDYLPVLRWFDVFGVINKLVAAVGRRDVFLRRLIDAERRRQDGGGGDNEKKSMIAVPLSLQKSEPEVYTDTMIKSLCVNMFGAGTETTSTTAEWAMALLLNHPEKLKKAQAEIDAAAGTSTLINETLRLYPPAPLLLPHESSADCKVGGYDVPRGTMLLVNVYAIHRDPRCGRTRASSDRSGSRTAGPRAGC</sequence>
<evidence type="ECO:0000313" key="6">
    <source>
        <dbReference type="EMBL" id="RLN38967.1"/>
    </source>
</evidence>
<dbReference type="PRINTS" id="PR00463">
    <property type="entry name" value="EP450I"/>
</dbReference>
<reference evidence="7" key="1">
    <citation type="journal article" date="2019" name="Nat. Commun.">
        <title>The genome of broomcorn millet.</title>
        <authorList>
            <person name="Zou C."/>
            <person name="Miki D."/>
            <person name="Li D."/>
            <person name="Tang Q."/>
            <person name="Xiao L."/>
            <person name="Rajput S."/>
            <person name="Deng P."/>
            <person name="Jia W."/>
            <person name="Huang R."/>
            <person name="Zhang M."/>
            <person name="Sun Y."/>
            <person name="Hu J."/>
            <person name="Fu X."/>
            <person name="Schnable P.S."/>
            <person name="Li F."/>
            <person name="Zhang H."/>
            <person name="Feng B."/>
            <person name="Zhu X."/>
            <person name="Liu R."/>
            <person name="Schnable J.C."/>
            <person name="Zhu J.-K."/>
            <person name="Zhang H."/>
        </authorList>
    </citation>
    <scope>NUCLEOTIDE SEQUENCE [LARGE SCALE GENOMIC DNA]</scope>
</reference>
<dbReference type="PANTHER" id="PTHR47947:SF23">
    <property type="entry name" value="CYTOCHROME P450 FAMILY PROTEIN, EXPRESSED"/>
    <property type="match status" value="1"/>
</dbReference>
<dbReference type="InterPro" id="IPR036396">
    <property type="entry name" value="Cyt_P450_sf"/>
</dbReference>
<dbReference type="GO" id="GO:0016705">
    <property type="term" value="F:oxidoreductase activity, acting on paired donors, with incorporation or reduction of molecular oxygen"/>
    <property type="evidence" value="ECO:0007669"/>
    <property type="project" value="InterPro"/>
</dbReference>
<evidence type="ECO:0000256" key="2">
    <source>
        <dbReference type="ARBA" id="ARBA00022723"/>
    </source>
</evidence>
<dbReference type="Pfam" id="PF00067">
    <property type="entry name" value="p450"/>
    <property type="match status" value="1"/>
</dbReference>
<dbReference type="OrthoDB" id="1055148at2759"/>
<gene>
    <name evidence="6" type="ORF">C2845_PM01G27520</name>
</gene>
<feature type="region of interest" description="Disordered" evidence="5">
    <location>
        <begin position="364"/>
        <end position="385"/>
    </location>
</feature>
<dbReference type="InterPro" id="IPR001128">
    <property type="entry name" value="Cyt_P450"/>
</dbReference>
<feature type="compositionally biased region" description="Low complexity" evidence="5">
    <location>
        <begin position="15"/>
        <end position="43"/>
    </location>
</feature>
<evidence type="ECO:0000256" key="4">
    <source>
        <dbReference type="ARBA" id="ARBA00023004"/>
    </source>
</evidence>
<dbReference type="GO" id="GO:0004497">
    <property type="term" value="F:monooxygenase activity"/>
    <property type="evidence" value="ECO:0007669"/>
    <property type="project" value="InterPro"/>
</dbReference>
<evidence type="ECO:0000313" key="7">
    <source>
        <dbReference type="Proteomes" id="UP000275267"/>
    </source>
</evidence>
<dbReference type="Proteomes" id="UP000275267">
    <property type="component" value="Unassembled WGS sequence"/>
</dbReference>
<accession>A0A3L6TF76</accession>
<dbReference type="GO" id="GO:0005506">
    <property type="term" value="F:iron ion binding"/>
    <property type="evidence" value="ECO:0007669"/>
    <property type="project" value="InterPro"/>
</dbReference>
<feature type="region of interest" description="Disordered" evidence="5">
    <location>
        <begin position="60"/>
        <end position="118"/>
    </location>
</feature>